<evidence type="ECO:0000313" key="3">
    <source>
        <dbReference type="Proteomes" id="UP000799118"/>
    </source>
</evidence>
<dbReference type="AlphaFoldDB" id="A0A6A4IEY7"/>
<dbReference type="Proteomes" id="UP000799118">
    <property type="component" value="Unassembled WGS sequence"/>
</dbReference>
<gene>
    <name evidence="2" type="ORF">BT96DRAFT_914802</name>
</gene>
<protein>
    <submittedName>
        <fullName evidence="2">Uncharacterized protein</fullName>
    </submittedName>
</protein>
<feature type="region of interest" description="Disordered" evidence="1">
    <location>
        <begin position="108"/>
        <end position="148"/>
    </location>
</feature>
<keyword evidence="3" id="KW-1185">Reference proteome</keyword>
<accession>A0A6A4IEY7</accession>
<dbReference type="EMBL" id="ML769397">
    <property type="protein sequence ID" value="KAE9407205.1"/>
    <property type="molecule type" value="Genomic_DNA"/>
</dbReference>
<reference evidence="2" key="1">
    <citation type="journal article" date="2019" name="Environ. Microbiol.">
        <title>Fungal ecological strategies reflected in gene transcription - a case study of two litter decomposers.</title>
        <authorList>
            <person name="Barbi F."/>
            <person name="Kohler A."/>
            <person name="Barry K."/>
            <person name="Baskaran P."/>
            <person name="Daum C."/>
            <person name="Fauchery L."/>
            <person name="Ihrmark K."/>
            <person name="Kuo A."/>
            <person name="LaButti K."/>
            <person name="Lipzen A."/>
            <person name="Morin E."/>
            <person name="Grigoriev I.V."/>
            <person name="Henrissat B."/>
            <person name="Lindahl B."/>
            <person name="Martin F."/>
        </authorList>
    </citation>
    <scope>NUCLEOTIDE SEQUENCE</scope>
    <source>
        <strain evidence="2">JB14</strain>
    </source>
</reference>
<proteinExistence type="predicted"/>
<dbReference type="OrthoDB" id="3173670at2759"/>
<sequence>MPPKSEPKIYHIIIRTHKSSIFCTVPPSTTIASLKEEALSALSSDLNQEEGIPKVTVVDDFELCRLVKAKQTKEYHILETESSIKALKLGVWETLYIQFKDSQGEPLPIVAVDPPIDDDEDAPSEPPAIQSSPVNKGKRKANDIEGED</sequence>
<organism evidence="2 3">
    <name type="scientific">Gymnopus androsaceus JB14</name>
    <dbReference type="NCBI Taxonomy" id="1447944"/>
    <lineage>
        <taxon>Eukaryota</taxon>
        <taxon>Fungi</taxon>
        <taxon>Dikarya</taxon>
        <taxon>Basidiomycota</taxon>
        <taxon>Agaricomycotina</taxon>
        <taxon>Agaricomycetes</taxon>
        <taxon>Agaricomycetidae</taxon>
        <taxon>Agaricales</taxon>
        <taxon>Marasmiineae</taxon>
        <taxon>Omphalotaceae</taxon>
        <taxon>Gymnopus</taxon>
    </lineage>
</organism>
<evidence type="ECO:0000313" key="2">
    <source>
        <dbReference type="EMBL" id="KAE9407205.1"/>
    </source>
</evidence>
<name>A0A6A4IEY7_9AGAR</name>
<evidence type="ECO:0000256" key="1">
    <source>
        <dbReference type="SAM" id="MobiDB-lite"/>
    </source>
</evidence>